<protein>
    <recommendedName>
        <fullName evidence="1">Peptidase C14 caspase domain-containing protein</fullName>
    </recommendedName>
</protein>
<evidence type="ECO:0000259" key="1">
    <source>
        <dbReference type="Pfam" id="PF00656"/>
    </source>
</evidence>
<reference evidence="2 3" key="1">
    <citation type="submission" date="2014-02" db="EMBL/GenBank/DDBJ databases">
        <title>The small core and large imbalanced accessory genome model reveals a collaborative survival strategy of Sorangium cellulosum strains in nature.</title>
        <authorList>
            <person name="Han K."/>
            <person name="Peng R."/>
            <person name="Blom J."/>
            <person name="Li Y.-Z."/>
        </authorList>
    </citation>
    <scope>NUCLEOTIDE SEQUENCE [LARGE SCALE GENOMIC DNA]</scope>
    <source>
        <strain evidence="2 3">So0157-25</strain>
    </source>
</reference>
<evidence type="ECO:0000313" key="3">
    <source>
        <dbReference type="Proteomes" id="UP000075420"/>
    </source>
</evidence>
<proteinExistence type="predicted"/>
<name>A0A150PTE1_SORCE</name>
<dbReference type="Gene3D" id="3.40.50.1460">
    <property type="match status" value="1"/>
</dbReference>
<dbReference type="GO" id="GO:0006508">
    <property type="term" value="P:proteolysis"/>
    <property type="evidence" value="ECO:0007669"/>
    <property type="project" value="InterPro"/>
</dbReference>
<accession>A0A150PTE1</accession>
<feature type="domain" description="Peptidase C14 caspase" evidence="1">
    <location>
        <begin position="6"/>
        <end position="232"/>
    </location>
</feature>
<dbReference type="AlphaFoldDB" id="A0A150PTE1"/>
<dbReference type="Proteomes" id="UP000075420">
    <property type="component" value="Unassembled WGS sequence"/>
</dbReference>
<organism evidence="2 3">
    <name type="scientific">Sorangium cellulosum</name>
    <name type="common">Polyangium cellulosum</name>
    <dbReference type="NCBI Taxonomy" id="56"/>
    <lineage>
        <taxon>Bacteria</taxon>
        <taxon>Pseudomonadati</taxon>
        <taxon>Myxococcota</taxon>
        <taxon>Polyangia</taxon>
        <taxon>Polyangiales</taxon>
        <taxon>Polyangiaceae</taxon>
        <taxon>Sorangium</taxon>
    </lineage>
</organism>
<evidence type="ECO:0000313" key="2">
    <source>
        <dbReference type="EMBL" id="KYF58932.1"/>
    </source>
</evidence>
<comment type="caution">
    <text evidence="2">The sequence shown here is derived from an EMBL/GenBank/DDBJ whole genome shotgun (WGS) entry which is preliminary data.</text>
</comment>
<dbReference type="InterPro" id="IPR011600">
    <property type="entry name" value="Pept_C14_caspase"/>
</dbReference>
<dbReference type="Pfam" id="PF00656">
    <property type="entry name" value="Peptidase_C14"/>
    <property type="match status" value="1"/>
</dbReference>
<sequence>MASNDYAIIVGIWRYPGLVHLEGPENDAKDFYAWVTDPAGGDVPADHVRMILSSDFIPPEPLRPSEARPSDEPILQAIEWLLGVAGDNAASEPARRPETPRAELGRLYFYVAGHGSQLEENGGVSDVLVTANASPQRLHHVNLPAEVTECFVVPQRAYEVVVIMDCCRTQGARIRAVPAMCPRRQPPGGSRTESVFMYASRGQQESYGVEIDGKVRGAFTCALLMGLRGGASDGAGNITMGSLDRYLRRNMRKLLPKELRDSLDPRIPDSPELRYDPALYSVPIARAPQTKFRVSMQARPEDVGKEIRVLDGGLQPIFSEVLRSERSEARFPAGLYVAEIGEGDARRAEVFELPGFGGDGSAEVTFSGEPSYVRLDNDLEISAADSRTLISLINSSYDVERYDYGSLRVRLSRRGVFKIESTAAGRVTEAYLIAGERGASGSTTIRIPPGASALPHGGAQAPLPAGPVTPINVDPVKFLSPAPLATTSAPDDYRAAAERESRIVGVTRGRGASLLVGVREVARPSPRAPAPAAHPASGLTLRDSRGRLLVDIARESRARLEGDEPWTLCHVEVDPGNYCLTVETLDGPLSQAVIATGGLQTQVFLLLTSYTGRPEDRRADLAGASLFISRSGFDPARPDSRLTELTRLDLHALRPRADARRTAEMLEQHPDEPMLLLLGAHLLLSLGAGDDHRASLERALSNLRAQLGDHPDVEALALRIEGARAPGLRFSSPPMLLASWLAIRDASLGDPELVVGDSMLGRVASRFWGDGPALVWREPEGSVGLLGTLGPTGFRGNGDPAPPPASLLERLGRLRRMPAASRLRHLVAWLRELDLEAAERHPALDDVEVAALRALTRREGTPSRPVTLSARLVHALRLPQPVIVNLLRDLYAKLVIPL</sequence>
<dbReference type="GO" id="GO:0004197">
    <property type="term" value="F:cysteine-type endopeptidase activity"/>
    <property type="evidence" value="ECO:0007669"/>
    <property type="project" value="InterPro"/>
</dbReference>
<dbReference type="EMBL" id="JELY01000565">
    <property type="protein sequence ID" value="KYF58932.1"/>
    <property type="molecule type" value="Genomic_DNA"/>
</dbReference>
<gene>
    <name evidence="2" type="ORF">BE08_35340</name>
</gene>